<proteinExistence type="inferred from homology"/>
<dbReference type="SUPFAM" id="SSF56112">
    <property type="entry name" value="Protein kinase-like (PK-like)"/>
    <property type="match status" value="1"/>
</dbReference>
<dbReference type="GO" id="GO:0006646">
    <property type="term" value="P:phosphatidylethanolamine biosynthetic process"/>
    <property type="evidence" value="ECO:0007669"/>
    <property type="project" value="TreeGrafter"/>
</dbReference>
<dbReference type="GO" id="GO:0005737">
    <property type="term" value="C:cytoplasm"/>
    <property type="evidence" value="ECO:0007669"/>
    <property type="project" value="TreeGrafter"/>
</dbReference>
<evidence type="ECO:0000313" key="4">
    <source>
        <dbReference type="EMBL" id="CAE0064207.1"/>
    </source>
</evidence>
<evidence type="ECO:0000256" key="1">
    <source>
        <dbReference type="ARBA" id="ARBA00038211"/>
    </source>
</evidence>
<dbReference type="GO" id="GO:0004103">
    <property type="term" value="F:choline kinase activity"/>
    <property type="evidence" value="ECO:0007669"/>
    <property type="project" value="TreeGrafter"/>
</dbReference>
<dbReference type="Gene3D" id="3.90.1200.10">
    <property type="match status" value="1"/>
</dbReference>
<dbReference type="Pfam" id="PF01633">
    <property type="entry name" value="Choline_kinase"/>
    <property type="match status" value="1"/>
</dbReference>
<evidence type="ECO:0008006" key="5">
    <source>
        <dbReference type="Google" id="ProtNLM"/>
    </source>
</evidence>
<sequence length="347" mass="39229">MEAATEINAISAGDSLSTLSETFFPGKWRAEDAIRVCRKNVEGWRGIPKESFILETISGGMTNHLYRCSTTYPGVPQSSVLLRIFGQGTSVCRTKDNVIFKAMSEAGLGPKLHATFEHGRIEEFLNDSRPLTNDEMKMPFYAKQIAKDLAMVHELQIPIPRGEPQLLQDLKQAIANLDAKARALLPHTPEYYMEQVEKILARTDSPIVFCHNDLQEGNIMVNERRGDITLIDFEYGGYNYAMFDVGNHFAEYAFLYNDLPAGDLGFELRKDAYPSRKQMVEFLGEYNSVLHNGTEPEDMIETVQRFMLASHLYWGLWSAGMGSRGAGYVSYMNTRLSEFERMSEGLL</sequence>
<dbReference type="EMBL" id="HBHW01041873">
    <property type="protein sequence ID" value="CAE0064199.1"/>
    <property type="molecule type" value="Transcribed_RNA"/>
</dbReference>
<evidence type="ECO:0000313" key="2">
    <source>
        <dbReference type="EMBL" id="CAE0064199.1"/>
    </source>
</evidence>
<evidence type="ECO:0000313" key="3">
    <source>
        <dbReference type="EMBL" id="CAE0064206.1"/>
    </source>
</evidence>
<organism evidence="3">
    <name type="scientific">Rhodosorus marinus</name>
    <dbReference type="NCBI Taxonomy" id="101924"/>
    <lineage>
        <taxon>Eukaryota</taxon>
        <taxon>Rhodophyta</taxon>
        <taxon>Stylonematophyceae</taxon>
        <taxon>Stylonematales</taxon>
        <taxon>Stylonemataceae</taxon>
        <taxon>Rhodosorus</taxon>
    </lineage>
</organism>
<dbReference type="EMBL" id="HBHW01041880">
    <property type="protein sequence ID" value="CAE0064206.1"/>
    <property type="molecule type" value="Transcribed_RNA"/>
</dbReference>
<protein>
    <recommendedName>
        <fullName evidence="5">Choline kinase N-terminal domain-containing protein</fullName>
    </recommendedName>
</protein>
<accession>A0A7S3A7N2</accession>
<dbReference type="PANTHER" id="PTHR22603">
    <property type="entry name" value="CHOLINE/ETHANOALAMINE KINASE"/>
    <property type="match status" value="1"/>
</dbReference>
<dbReference type="EMBL" id="HBHW01041881">
    <property type="protein sequence ID" value="CAE0064207.1"/>
    <property type="molecule type" value="Transcribed_RNA"/>
</dbReference>
<dbReference type="GO" id="GO:0004305">
    <property type="term" value="F:ethanolamine kinase activity"/>
    <property type="evidence" value="ECO:0007669"/>
    <property type="project" value="TreeGrafter"/>
</dbReference>
<comment type="similarity">
    <text evidence="1">Belongs to the choline/ethanolamine kinase family.</text>
</comment>
<reference evidence="3" key="1">
    <citation type="submission" date="2021-01" db="EMBL/GenBank/DDBJ databases">
        <authorList>
            <person name="Corre E."/>
            <person name="Pelletier E."/>
            <person name="Niang G."/>
            <person name="Scheremetjew M."/>
            <person name="Finn R."/>
            <person name="Kale V."/>
            <person name="Holt S."/>
            <person name="Cochrane G."/>
            <person name="Meng A."/>
            <person name="Brown T."/>
            <person name="Cohen L."/>
        </authorList>
    </citation>
    <scope>NUCLEOTIDE SEQUENCE</scope>
    <source>
        <strain evidence="3">CCMP 769</strain>
    </source>
</reference>
<gene>
    <name evidence="2" type="ORF">RMAR00112_LOCUS32271</name>
    <name evidence="3" type="ORF">RMAR00112_LOCUS32278</name>
    <name evidence="4" type="ORF">RMAR00112_LOCUS32279</name>
</gene>
<dbReference type="InterPro" id="IPR011009">
    <property type="entry name" value="Kinase-like_dom_sf"/>
</dbReference>
<dbReference type="PANTHER" id="PTHR22603:SF93">
    <property type="entry name" value="RE24176P"/>
    <property type="match status" value="1"/>
</dbReference>
<dbReference type="AlphaFoldDB" id="A0A7S3A7N2"/>
<dbReference type="Gene3D" id="3.30.200.20">
    <property type="entry name" value="Phosphorylase Kinase, domain 1"/>
    <property type="match status" value="1"/>
</dbReference>
<name>A0A7S3A7N2_9RHOD</name>